<proteinExistence type="predicted"/>
<evidence type="ECO:0000313" key="2">
    <source>
        <dbReference type="EMBL" id="GFT81763.1"/>
    </source>
</evidence>
<reference evidence="2" key="1">
    <citation type="submission" date="2020-08" db="EMBL/GenBank/DDBJ databases">
        <title>Multicomponent nature underlies the extraordinary mechanical properties of spider dragline silk.</title>
        <authorList>
            <person name="Kono N."/>
            <person name="Nakamura H."/>
            <person name="Mori M."/>
            <person name="Yoshida Y."/>
            <person name="Ohtoshi R."/>
            <person name="Malay A.D."/>
            <person name="Moran D.A.P."/>
            <person name="Tomita M."/>
            <person name="Numata K."/>
            <person name="Arakawa K."/>
        </authorList>
    </citation>
    <scope>NUCLEOTIDE SEQUENCE</scope>
</reference>
<dbReference type="Proteomes" id="UP000887013">
    <property type="component" value="Unassembled WGS sequence"/>
</dbReference>
<feature type="domain" description="PiggyBac transposable element-derived protein" evidence="1">
    <location>
        <begin position="1"/>
        <end position="94"/>
    </location>
</feature>
<dbReference type="PANTHER" id="PTHR47272:SF2">
    <property type="entry name" value="PIGGYBAC TRANSPOSABLE ELEMENT-DERIVED PROTEIN 3-LIKE"/>
    <property type="match status" value="1"/>
</dbReference>
<protein>
    <submittedName>
        <fullName evidence="2">DDE_Tnp_1_7 domain-containing protein</fullName>
    </submittedName>
</protein>
<evidence type="ECO:0000313" key="3">
    <source>
        <dbReference type="Proteomes" id="UP000887013"/>
    </source>
</evidence>
<evidence type="ECO:0000259" key="1">
    <source>
        <dbReference type="Pfam" id="PF13843"/>
    </source>
</evidence>
<name>A0A8X6PUS9_NEPPI</name>
<dbReference type="PANTHER" id="PTHR47272">
    <property type="entry name" value="DDE_TNP_1_7 DOMAIN-CONTAINING PROTEIN"/>
    <property type="match status" value="1"/>
</dbReference>
<sequence>MDRYFTSVPLLDILRYKNHSQGTGTLRTNNIPSNVNFKTDTGMKKLDRGSVDEKVRNDGQVSVVKWFDNKSVMLTSTAHGKHPSDIRKRWSNKHKNYVFYFGSPSKVKTNNWTMGGGSISLIALKAITEFGLSGSDKKSKPFEL</sequence>
<dbReference type="AlphaFoldDB" id="A0A8X6PUS9"/>
<dbReference type="Pfam" id="PF13843">
    <property type="entry name" value="DDE_Tnp_1_7"/>
    <property type="match status" value="1"/>
</dbReference>
<dbReference type="OrthoDB" id="6505303at2759"/>
<accession>A0A8X6PUS9</accession>
<keyword evidence="3" id="KW-1185">Reference proteome</keyword>
<comment type="caution">
    <text evidence="2">The sequence shown here is derived from an EMBL/GenBank/DDBJ whole genome shotgun (WGS) entry which is preliminary data.</text>
</comment>
<dbReference type="EMBL" id="BMAW01023228">
    <property type="protein sequence ID" value="GFT81763.1"/>
    <property type="molecule type" value="Genomic_DNA"/>
</dbReference>
<dbReference type="InterPro" id="IPR029526">
    <property type="entry name" value="PGBD"/>
</dbReference>
<organism evidence="2 3">
    <name type="scientific">Nephila pilipes</name>
    <name type="common">Giant wood spider</name>
    <name type="synonym">Nephila maculata</name>
    <dbReference type="NCBI Taxonomy" id="299642"/>
    <lineage>
        <taxon>Eukaryota</taxon>
        <taxon>Metazoa</taxon>
        <taxon>Ecdysozoa</taxon>
        <taxon>Arthropoda</taxon>
        <taxon>Chelicerata</taxon>
        <taxon>Arachnida</taxon>
        <taxon>Araneae</taxon>
        <taxon>Araneomorphae</taxon>
        <taxon>Entelegynae</taxon>
        <taxon>Araneoidea</taxon>
        <taxon>Nephilidae</taxon>
        <taxon>Nephila</taxon>
    </lineage>
</organism>
<gene>
    <name evidence="2" type="primary">g.14470</name>
    <name evidence="2" type="ORF">NPIL_167931</name>
</gene>